<dbReference type="OrthoDB" id="4371679at2"/>
<dbReference type="InterPro" id="IPR038332">
    <property type="entry name" value="PPE_sf"/>
</dbReference>
<dbReference type="InterPro" id="IPR000084">
    <property type="entry name" value="PE-PGRS_N"/>
</dbReference>
<gene>
    <name evidence="2" type="ORF">FPZ47_02685</name>
</gene>
<evidence type="ECO:0000313" key="2">
    <source>
        <dbReference type="EMBL" id="TVS91969.1"/>
    </source>
</evidence>
<evidence type="ECO:0000259" key="1">
    <source>
        <dbReference type="Pfam" id="PF00934"/>
    </source>
</evidence>
<dbReference type="Pfam" id="PF00934">
    <property type="entry name" value="PE"/>
    <property type="match status" value="1"/>
</dbReference>
<name>A0A557Y097_9MYCO</name>
<dbReference type="AlphaFoldDB" id="A0A557Y097"/>
<dbReference type="RefSeq" id="WP_144947857.1">
    <property type="nucleotide sequence ID" value="NZ_VMQU01000006.1"/>
</dbReference>
<sequence>MSYLLAVPEYVDVAATELASLGSTITAANAAAGPTWSLLSAGADEVSEAVASVFAGHARAFQALSTRAAAFHQQFVQMLNASGGSYAGAEATGVSLLQNVQQGVQAAIAAPAQILLGSMPVGGLTNLLPGGLNDLSINTINNFLASNINNLLPPSLSAYNLGGLVNVPYNLFADVVNIPYYESLALQEYAYALGPAGSVGGVPGWIPPGATVANGGVQMVNGQPYYAVGGTGSWFMESMGNTWGWDNGNWPQLDAILHFFLPFPATESIAEQVQVFAQAEFIDGTAVNTQFESANPFAYLGGWLHGDTPLQALLAGTTYPTTLTDTIGHNVSAPFGEIINVNPTGTGITNSPGPDVAIWSGQPAQLNLLAPLQAFGANMTATPAQDPIMFPNPNTVLSSAIQLGTDFTSDFNPFVTGSFVYWGAPNDYSFPSVVGGTIQAVTGIPNQFPLANYGAEPISGYTDGPSSLLTGLPEGGQYLAQGLLGYLNPNIYAQAITNDIAALSDTAALLNNVPLIGYLGLG</sequence>
<feature type="domain" description="PE" evidence="1">
    <location>
        <begin position="5"/>
        <end position="92"/>
    </location>
</feature>
<protein>
    <submittedName>
        <fullName evidence="2">PE family protein</fullName>
    </submittedName>
</protein>
<keyword evidence="3" id="KW-1185">Reference proteome</keyword>
<dbReference type="Proteomes" id="UP000320513">
    <property type="component" value="Unassembled WGS sequence"/>
</dbReference>
<dbReference type="EMBL" id="VMQU01000006">
    <property type="protein sequence ID" value="TVS91969.1"/>
    <property type="molecule type" value="Genomic_DNA"/>
</dbReference>
<dbReference type="SUPFAM" id="SSF140459">
    <property type="entry name" value="PE/PPE dimer-like"/>
    <property type="match status" value="1"/>
</dbReference>
<dbReference type="Gene3D" id="1.10.287.850">
    <property type="entry name" value="HP0062-like domain"/>
    <property type="match status" value="1"/>
</dbReference>
<organism evidence="2 3">
    <name type="scientific">Mycobacterium helveticum</name>
    <dbReference type="NCBI Taxonomy" id="2592811"/>
    <lineage>
        <taxon>Bacteria</taxon>
        <taxon>Bacillati</taxon>
        <taxon>Actinomycetota</taxon>
        <taxon>Actinomycetes</taxon>
        <taxon>Mycobacteriales</taxon>
        <taxon>Mycobacteriaceae</taxon>
        <taxon>Mycobacterium</taxon>
    </lineage>
</organism>
<proteinExistence type="predicted"/>
<accession>A0A557Y097</accession>
<evidence type="ECO:0000313" key="3">
    <source>
        <dbReference type="Proteomes" id="UP000320513"/>
    </source>
</evidence>
<comment type="caution">
    <text evidence="2">The sequence shown here is derived from an EMBL/GenBank/DDBJ whole genome shotgun (WGS) entry which is preliminary data.</text>
</comment>
<reference evidence="2 3" key="1">
    <citation type="submission" date="2019-07" db="EMBL/GenBank/DDBJ databases">
        <title>New Mycobacterium species.</title>
        <authorList>
            <person name="Tortoli E."/>
            <person name="Ghielmetti G."/>
            <person name="Friedel U."/>
            <person name="Trovato A."/>
        </authorList>
    </citation>
    <scope>NUCLEOTIDE SEQUENCE [LARGE SCALE GENOMIC DNA]</scope>
    <source>
        <strain evidence="2 3">16-83</strain>
    </source>
</reference>